<dbReference type="EMBL" id="SMZQ01000002">
    <property type="protein sequence ID" value="TDL39672.1"/>
    <property type="molecule type" value="Genomic_DNA"/>
</dbReference>
<accession>A0A4R5Y974</accession>
<dbReference type="Gene3D" id="6.10.30.10">
    <property type="match status" value="1"/>
</dbReference>
<gene>
    <name evidence="2" type="ORF">E2R57_04125</name>
</gene>
<dbReference type="PANTHER" id="PTHR34075">
    <property type="entry name" value="BLR3430 PROTEIN"/>
    <property type="match status" value="1"/>
</dbReference>
<protein>
    <recommendedName>
        <fullName evidence="1">ChsH2 rubredoxin-like zinc ribbon domain-containing protein</fullName>
    </recommendedName>
</protein>
<dbReference type="AlphaFoldDB" id="A0A4R5Y974"/>
<dbReference type="Pfam" id="PF12172">
    <property type="entry name" value="zf-ChsH2"/>
    <property type="match status" value="1"/>
</dbReference>
<name>A0A4R5Y974_9MICC</name>
<evidence type="ECO:0000259" key="1">
    <source>
        <dbReference type="Pfam" id="PF12172"/>
    </source>
</evidence>
<feature type="domain" description="ChsH2 rubredoxin-like zinc ribbon" evidence="1">
    <location>
        <begin position="70"/>
        <end position="105"/>
    </location>
</feature>
<dbReference type="Proteomes" id="UP000294621">
    <property type="component" value="Unassembled WGS sequence"/>
</dbReference>
<dbReference type="InterPro" id="IPR012340">
    <property type="entry name" value="NA-bd_OB-fold"/>
</dbReference>
<dbReference type="PANTHER" id="PTHR34075:SF5">
    <property type="entry name" value="BLR3430 PROTEIN"/>
    <property type="match status" value="1"/>
</dbReference>
<dbReference type="SUPFAM" id="SSF50249">
    <property type="entry name" value="Nucleic acid-binding proteins"/>
    <property type="match status" value="1"/>
</dbReference>
<dbReference type="InterPro" id="IPR022002">
    <property type="entry name" value="ChsH2_Znr"/>
</dbReference>
<evidence type="ECO:0000313" key="3">
    <source>
        <dbReference type="Proteomes" id="UP000294621"/>
    </source>
</evidence>
<evidence type="ECO:0000313" key="2">
    <source>
        <dbReference type="EMBL" id="TDL39672.1"/>
    </source>
</evidence>
<reference evidence="2 3" key="1">
    <citation type="submission" date="2019-03" db="EMBL/GenBank/DDBJ databases">
        <title>Genome Sequencing and Assembly of Various Microbes Isolated from Partially Reclaimed Soil and Acid Mine Drainage (AMD) Site.</title>
        <authorList>
            <person name="Steinbock B."/>
            <person name="Bechtold R."/>
            <person name="Sevigny J.L."/>
            <person name="Thomas D."/>
            <person name="Cuthill L.R."/>
            <person name="Aveiro Johannsen E.J."/>
            <person name="Thomas K."/>
            <person name="Ghosh A."/>
        </authorList>
    </citation>
    <scope>NUCLEOTIDE SEQUENCE [LARGE SCALE GENOMIC DNA]</scope>
    <source>
        <strain evidence="2 3">S-A1</strain>
    </source>
</reference>
<dbReference type="OrthoDB" id="7470921at2"/>
<sequence length="190" mass="21593">MRPRRVEPCRGVEPPTSRHLRHAAGKWRPHRPVHRPHGVINHSGGEFVSTYPPVPPPLLPGRTRDNEGFWEHTQRHELVVPECQQCGHVFYPISPRCPQCFSADLGWQSAPRTGIVSSWVRYHKRYYPWIEPPYIVALIELSPYIRMTTLLWPPPTQHPAVGAAASLGFVDLADGITLPVFSLDEPNKKP</sequence>
<proteinExistence type="predicted"/>
<organism evidence="2 3">
    <name type="scientific">Arthrobacter nitrophenolicus</name>
    <dbReference type="NCBI Taxonomy" id="683150"/>
    <lineage>
        <taxon>Bacteria</taxon>
        <taxon>Bacillati</taxon>
        <taxon>Actinomycetota</taxon>
        <taxon>Actinomycetes</taxon>
        <taxon>Micrococcales</taxon>
        <taxon>Micrococcaceae</taxon>
        <taxon>Arthrobacter</taxon>
    </lineage>
</organism>
<comment type="caution">
    <text evidence="2">The sequence shown here is derived from an EMBL/GenBank/DDBJ whole genome shotgun (WGS) entry which is preliminary data.</text>
</comment>
<dbReference type="InterPro" id="IPR052513">
    <property type="entry name" value="Thioester_dehydratase-like"/>
</dbReference>